<feature type="transmembrane region" description="Helical" evidence="1">
    <location>
        <begin position="63"/>
        <end position="83"/>
    </location>
</feature>
<keyword evidence="3" id="KW-1185">Reference proteome</keyword>
<keyword evidence="1" id="KW-0472">Membrane</keyword>
<dbReference type="EMBL" id="JAKOAV010000002">
    <property type="protein sequence ID" value="MDF9407006.1"/>
    <property type="molecule type" value="Genomic_DNA"/>
</dbReference>
<dbReference type="Pfam" id="PF04307">
    <property type="entry name" value="YdjM"/>
    <property type="match status" value="1"/>
</dbReference>
<feature type="transmembrane region" description="Helical" evidence="1">
    <location>
        <begin position="90"/>
        <end position="110"/>
    </location>
</feature>
<dbReference type="AlphaFoldDB" id="A0A9X4H0S9"/>
<reference evidence="2" key="1">
    <citation type="submission" date="2022-02" db="EMBL/GenBank/DDBJ databases">
        <authorList>
            <person name="Leng L."/>
        </authorList>
    </citation>
    <scope>NUCLEOTIDE SEQUENCE</scope>
    <source>
        <strain evidence="2">JI</strain>
    </source>
</reference>
<comment type="caution">
    <text evidence="2">The sequence shown here is derived from an EMBL/GenBank/DDBJ whole genome shotgun (WGS) entry which is preliminary data.</text>
</comment>
<dbReference type="RefSeq" id="WP_277442170.1">
    <property type="nucleotide sequence ID" value="NZ_JAKOAV010000002.1"/>
</dbReference>
<dbReference type="GO" id="GO:0016787">
    <property type="term" value="F:hydrolase activity"/>
    <property type="evidence" value="ECO:0007669"/>
    <property type="project" value="UniProtKB-KW"/>
</dbReference>
<keyword evidence="1" id="KW-1133">Transmembrane helix</keyword>
<sequence>MILFGHLGITLGATKLLNKMKINRDFTSLLDYRLVLVGSILPDLIDKPVGRVIFKEAINNGRIYAHTTIFLLLILVFGMNLWRKYKKPEILALALGVFFHDVLDSMWLYADTFFWPFYGWNFPRSEQEKYFWMVIQKLLTDPYTYMPELIGFVIIMIVLIRLIVRNKVGDFWRTGKLD</sequence>
<protein>
    <submittedName>
        <fullName evidence="2">Metal-dependent hydrolase</fullName>
    </submittedName>
</protein>
<evidence type="ECO:0000313" key="2">
    <source>
        <dbReference type="EMBL" id="MDF9407006.1"/>
    </source>
</evidence>
<feature type="transmembrane region" description="Helical" evidence="1">
    <location>
        <begin position="143"/>
        <end position="164"/>
    </location>
</feature>
<dbReference type="InterPro" id="IPR007404">
    <property type="entry name" value="YdjM-like"/>
</dbReference>
<keyword evidence="2" id="KW-0378">Hydrolase</keyword>
<organism evidence="2 3">
    <name type="scientific">Pelotomaculum isophthalicicum JI</name>
    <dbReference type="NCBI Taxonomy" id="947010"/>
    <lineage>
        <taxon>Bacteria</taxon>
        <taxon>Bacillati</taxon>
        <taxon>Bacillota</taxon>
        <taxon>Clostridia</taxon>
        <taxon>Eubacteriales</taxon>
        <taxon>Desulfotomaculaceae</taxon>
        <taxon>Pelotomaculum</taxon>
    </lineage>
</organism>
<keyword evidence="1" id="KW-0812">Transmembrane</keyword>
<gene>
    <name evidence="2" type="ORF">L7E55_01295</name>
</gene>
<evidence type="ECO:0000256" key="1">
    <source>
        <dbReference type="SAM" id="Phobius"/>
    </source>
</evidence>
<evidence type="ECO:0000313" key="3">
    <source>
        <dbReference type="Proteomes" id="UP001154312"/>
    </source>
</evidence>
<accession>A0A9X4H0S9</accession>
<name>A0A9X4H0S9_9FIRM</name>
<proteinExistence type="predicted"/>
<dbReference type="Proteomes" id="UP001154312">
    <property type="component" value="Unassembled WGS sequence"/>
</dbReference>